<dbReference type="Proteomes" id="UP000281170">
    <property type="component" value="Plasmid 23"/>
</dbReference>
<keyword evidence="3" id="KW-1185">Reference proteome</keyword>
<sequence length="200" mass="23293">MLRSLRRERPGEIDIQEVYETLEKIISKYTHEYNFFHRKARATPSSNSPKKQQAEEERCSASAVIMRAYRRGTLEWYIRRIFQHAKEDAYHGLSIEEIAEIICKRELEEIGKERKTLETMLQGVEEILQTSLSDEQREEFSSFYNTKKAHDEKLEARFNELTDFPTFFSSLCSYMSRVLKCRIEEPAAAAAAPMSGYGGS</sequence>
<dbReference type="EMBL" id="LNKA01000001">
    <property type="protein sequence ID" value="KTC66111.1"/>
    <property type="molecule type" value="Genomic_DNA"/>
</dbReference>
<keyword evidence="2" id="KW-0614">Plasmid</keyword>
<evidence type="ECO:0000313" key="1">
    <source>
        <dbReference type="EMBL" id="KTC66111.1"/>
    </source>
</evidence>
<dbReference type="AlphaFoldDB" id="A0A0W0R4V1"/>
<accession>A0A0W0R4V1</accession>
<reference evidence="1 3" key="1">
    <citation type="submission" date="2015-11" db="EMBL/GenBank/DDBJ databases">
        <title>Identification of large and diverse effector repertoires of 38 Legionella species.</title>
        <authorList>
            <person name="Burstein D."/>
            <person name="Amaro F."/>
            <person name="Zusman T."/>
            <person name="Lifshitz Z."/>
            <person name="Cohen O."/>
            <person name="Gilbert J.A."/>
            <person name="Pupko T."/>
            <person name="Shuman H.A."/>
            <person name="Segal G."/>
        </authorList>
    </citation>
    <scope>NUCLEOTIDE SEQUENCE [LARGE SCALE GENOMIC DNA]</scope>
    <source>
        <strain evidence="1 3">1762-AUS-E</strain>
    </source>
</reference>
<name>A0A0W0R4V1_9GAMM</name>
<gene>
    <name evidence="1" type="ORF">Lade_0769</name>
    <name evidence="2" type="ORF">NCTC12735_01455</name>
</gene>
<evidence type="ECO:0000313" key="4">
    <source>
        <dbReference type="Proteomes" id="UP000281170"/>
    </source>
</evidence>
<geneLocation type="plasmid" evidence="2 4">
    <name>23</name>
</geneLocation>
<proteinExistence type="predicted"/>
<dbReference type="PATRIC" id="fig|45056.6.peg.797"/>
<organism evidence="1 3">
    <name type="scientific">Legionella adelaidensis</name>
    <dbReference type="NCBI Taxonomy" id="45056"/>
    <lineage>
        <taxon>Bacteria</taxon>
        <taxon>Pseudomonadati</taxon>
        <taxon>Pseudomonadota</taxon>
        <taxon>Gammaproteobacteria</taxon>
        <taxon>Legionellales</taxon>
        <taxon>Legionellaceae</taxon>
        <taxon>Legionella</taxon>
    </lineage>
</organism>
<dbReference type="KEGG" id="ladl:NCTC12735_01455"/>
<dbReference type="Proteomes" id="UP000054859">
    <property type="component" value="Unassembled WGS sequence"/>
</dbReference>
<dbReference type="EMBL" id="LR134432">
    <property type="protein sequence ID" value="VEH85819.1"/>
    <property type="molecule type" value="Genomic_DNA"/>
</dbReference>
<dbReference type="RefSeq" id="WP_058461816.1">
    <property type="nucleotide sequence ID" value="NZ_CAAAHS010000005.1"/>
</dbReference>
<evidence type="ECO:0000313" key="3">
    <source>
        <dbReference type="Proteomes" id="UP000054859"/>
    </source>
</evidence>
<reference evidence="2 4" key="2">
    <citation type="submission" date="2018-12" db="EMBL/GenBank/DDBJ databases">
        <authorList>
            <consortium name="Pathogen Informatics"/>
        </authorList>
    </citation>
    <scope>NUCLEOTIDE SEQUENCE [LARGE SCALE GENOMIC DNA]</scope>
    <source>
        <strain evidence="2 4">NCTC12735</strain>
        <plasmid evidence="4">23</plasmid>
    </source>
</reference>
<evidence type="ECO:0000313" key="2">
    <source>
        <dbReference type="EMBL" id="VEH85819.1"/>
    </source>
</evidence>
<protein>
    <submittedName>
        <fullName evidence="1">Uncharacterized protein</fullName>
    </submittedName>
</protein>